<sequence>MFTTIFLVFLFVLGAVAGSFINVVILRFNTGEDLYGRSKCASCSRTLSWWELFPIVSYILISGKCSTCRSKISLQYPLVEFAMASLFFLSALKFPFFFVFSYQSLISYILIVVIWSVLVILTVYDFKHKILPDIFVWSFVILAVVWQFVQILFETLEFSVLNFLAGPILFL</sequence>
<gene>
    <name evidence="3" type="ORF">COV95_01940</name>
</gene>
<feature type="transmembrane region" description="Helical" evidence="1">
    <location>
        <begin position="78"/>
        <end position="99"/>
    </location>
</feature>
<keyword evidence="1" id="KW-0472">Membrane</keyword>
<organism evidence="3 4">
    <name type="scientific">Candidatus Zambryskibacteria bacterium CG11_big_fil_rev_8_21_14_0_20_40_24</name>
    <dbReference type="NCBI Taxonomy" id="1975116"/>
    <lineage>
        <taxon>Bacteria</taxon>
        <taxon>Candidatus Zambryskiibacteriota</taxon>
    </lineage>
</organism>
<evidence type="ECO:0000256" key="1">
    <source>
        <dbReference type="SAM" id="Phobius"/>
    </source>
</evidence>
<evidence type="ECO:0000259" key="2">
    <source>
        <dbReference type="Pfam" id="PF06750"/>
    </source>
</evidence>
<feature type="transmembrane region" description="Helical" evidence="1">
    <location>
        <begin position="135"/>
        <end position="153"/>
    </location>
</feature>
<accession>A0A2H0K6G8</accession>
<evidence type="ECO:0000313" key="4">
    <source>
        <dbReference type="Proteomes" id="UP000229834"/>
    </source>
</evidence>
<dbReference type="AlphaFoldDB" id="A0A2H0K6G8"/>
<feature type="transmembrane region" description="Helical" evidence="1">
    <location>
        <begin position="105"/>
        <end position="123"/>
    </location>
</feature>
<dbReference type="InterPro" id="IPR050882">
    <property type="entry name" value="Prepilin_peptidase/N-MTase"/>
</dbReference>
<reference evidence="3 4" key="1">
    <citation type="submission" date="2017-09" db="EMBL/GenBank/DDBJ databases">
        <title>Depth-based differentiation of microbial function through sediment-hosted aquifers and enrichment of novel symbionts in the deep terrestrial subsurface.</title>
        <authorList>
            <person name="Probst A.J."/>
            <person name="Ladd B."/>
            <person name="Jarett J.K."/>
            <person name="Geller-Mcgrath D.E."/>
            <person name="Sieber C.M."/>
            <person name="Emerson J.B."/>
            <person name="Anantharaman K."/>
            <person name="Thomas B.C."/>
            <person name="Malmstrom R."/>
            <person name="Stieglmeier M."/>
            <person name="Klingl A."/>
            <person name="Woyke T."/>
            <person name="Ryan C.M."/>
            <person name="Banfield J.F."/>
        </authorList>
    </citation>
    <scope>NUCLEOTIDE SEQUENCE [LARGE SCALE GENOMIC DNA]</scope>
    <source>
        <strain evidence="3">CG11_big_fil_rev_8_21_14_0_20_40_24</strain>
    </source>
</reference>
<dbReference type="Pfam" id="PF06750">
    <property type="entry name" value="A24_N_bact"/>
    <property type="match status" value="1"/>
</dbReference>
<comment type="caution">
    <text evidence="3">The sequence shown here is derived from an EMBL/GenBank/DDBJ whole genome shotgun (WGS) entry which is preliminary data.</text>
</comment>
<dbReference type="EMBL" id="PCVC01000055">
    <property type="protein sequence ID" value="PIQ66850.1"/>
    <property type="molecule type" value="Genomic_DNA"/>
</dbReference>
<evidence type="ECO:0000313" key="3">
    <source>
        <dbReference type="EMBL" id="PIQ66850.1"/>
    </source>
</evidence>
<feature type="domain" description="Prepilin peptidase A24 N-terminal" evidence="2">
    <location>
        <begin position="12"/>
        <end position="94"/>
    </location>
</feature>
<dbReference type="InterPro" id="IPR010627">
    <property type="entry name" value="Prepilin_pept_A24_N"/>
</dbReference>
<dbReference type="PANTHER" id="PTHR30487:SF0">
    <property type="entry name" value="PREPILIN LEADER PEPTIDASE_N-METHYLTRANSFERASE-RELATED"/>
    <property type="match status" value="1"/>
</dbReference>
<dbReference type="GO" id="GO:0004190">
    <property type="term" value="F:aspartic-type endopeptidase activity"/>
    <property type="evidence" value="ECO:0007669"/>
    <property type="project" value="TreeGrafter"/>
</dbReference>
<dbReference type="GO" id="GO:0005886">
    <property type="term" value="C:plasma membrane"/>
    <property type="evidence" value="ECO:0007669"/>
    <property type="project" value="TreeGrafter"/>
</dbReference>
<name>A0A2H0K6G8_9BACT</name>
<keyword evidence="1" id="KW-0812">Transmembrane</keyword>
<feature type="transmembrane region" description="Helical" evidence="1">
    <location>
        <begin position="47"/>
        <end position="66"/>
    </location>
</feature>
<dbReference type="Proteomes" id="UP000229834">
    <property type="component" value="Unassembled WGS sequence"/>
</dbReference>
<feature type="non-terminal residue" evidence="3">
    <location>
        <position position="171"/>
    </location>
</feature>
<keyword evidence="1" id="KW-1133">Transmembrane helix</keyword>
<dbReference type="GO" id="GO:0006465">
    <property type="term" value="P:signal peptide processing"/>
    <property type="evidence" value="ECO:0007669"/>
    <property type="project" value="TreeGrafter"/>
</dbReference>
<dbReference type="PANTHER" id="PTHR30487">
    <property type="entry name" value="TYPE 4 PREPILIN-LIKE PROTEINS LEADER PEPTIDE-PROCESSING ENZYME"/>
    <property type="match status" value="1"/>
</dbReference>
<protein>
    <recommendedName>
        <fullName evidence="2">Prepilin peptidase A24 N-terminal domain-containing protein</fullName>
    </recommendedName>
</protein>
<proteinExistence type="predicted"/>